<evidence type="ECO:0000256" key="4">
    <source>
        <dbReference type="ARBA" id="ARBA00022692"/>
    </source>
</evidence>
<dbReference type="Pfam" id="PF16916">
    <property type="entry name" value="ZT_dimer"/>
    <property type="match status" value="1"/>
</dbReference>
<dbReference type="InParanoid" id="A0A0B2UIP3"/>
<feature type="transmembrane region" description="Helical" evidence="9">
    <location>
        <begin position="165"/>
        <end position="188"/>
    </location>
</feature>
<evidence type="ECO:0000256" key="5">
    <source>
        <dbReference type="ARBA" id="ARBA00022906"/>
    </source>
</evidence>
<keyword evidence="8 9" id="KW-0472">Membrane</keyword>
<dbReference type="InterPro" id="IPR050681">
    <property type="entry name" value="CDF/SLC30A"/>
</dbReference>
<dbReference type="HOGENOM" id="CLU_013430_0_1_1"/>
<feature type="transmembrane region" description="Helical" evidence="9">
    <location>
        <begin position="91"/>
        <end position="110"/>
    </location>
</feature>
<keyword evidence="5" id="KW-0862">Zinc</keyword>
<feature type="transmembrane region" description="Helical" evidence="9">
    <location>
        <begin position="125"/>
        <end position="145"/>
    </location>
</feature>
<comment type="similarity">
    <text evidence="2">Belongs to the cation diffusion facilitator (CDF) transporter (TC 2.A.4) family. SLC30A subfamily.</text>
</comment>
<dbReference type="InterPro" id="IPR027470">
    <property type="entry name" value="Cation_efflux_CTD"/>
</dbReference>
<evidence type="ECO:0000259" key="11">
    <source>
        <dbReference type="Pfam" id="PF16916"/>
    </source>
</evidence>
<dbReference type="Pfam" id="PF01545">
    <property type="entry name" value="Cation_efflux"/>
    <property type="match status" value="1"/>
</dbReference>
<evidence type="ECO:0000256" key="2">
    <source>
        <dbReference type="ARBA" id="ARBA00008873"/>
    </source>
</evidence>
<dbReference type="PANTHER" id="PTHR11562">
    <property type="entry name" value="CATION EFFLUX PROTEIN/ ZINC TRANSPORTER"/>
    <property type="match status" value="1"/>
</dbReference>
<evidence type="ECO:0000256" key="6">
    <source>
        <dbReference type="ARBA" id="ARBA00022989"/>
    </source>
</evidence>
<gene>
    <name evidence="12" type="ORF">M896_121400</name>
</gene>
<dbReference type="GO" id="GO:0005886">
    <property type="term" value="C:plasma membrane"/>
    <property type="evidence" value="ECO:0007669"/>
    <property type="project" value="TreeGrafter"/>
</dbReference>
<dbReference type="GO" id="GO:0098771">
    <property type="term" value="P:inorganic ion homeostasis"/>
    <property type="evidence" value="ECO:0007669"/>
    <property type="project" value="UniProtKB-ARBA"/>
</dbReference>
<keyword evidence="5" id="KW-0864">Zinc transport</keyword>
<organism evidence="12 13">
    <name type="scientific">Ordospora colligata OC4</name>
    <dbReference type="NCBI Taxonomy" id="1354746"/>
    <lineage>
        <taxon>Eukaryota</taxon>
        <taxon>Fungi</taxon>
        <taxon>Fungi incertae sedis</taxon>
        <taxon>Microsporidia</taxon>
        <taxon>Ordosporidae</taxon>
        <taxon>Ordospora</taxon>
    </lineage>
</organism>
<evidence type="ECO:0000256" key="3">
    <source>
        <dbReference type="ARBA" id="ARBA00022448"/>
    </source>
</evidence>
<dbReference type="OrthoDB" id="9944568at2759"/>
<accession>A0A0B2UIP3</accession>
<reference evidence="12 13" key="1">
    <citation type="journal article" date="2014" name="MBio">
        <title>The Ordospora colligata genome; evolution of extreme reduction in microsporidia and host-to-parasite horizontal gene transfer.</title>
        <authorList>
            <person name="Pombert J.-F."/>
            <person name="Haag K.L."/>
            <person name="Beidas S."/>
            <person name="Ebert D."/>
            <person name="Keeling P.J."/>
        </authorList>
    </citation>
    <scope>NUCLEOTIDE SEQUENCE [LARGE SCALE GENOMIC DNA]</scope>
    <source>
        <strain evidence="12 13">OC4</strain>
    </source>
</reference>
<dbReference type="AlphaFoldDB" id="A0A0B2UIP3"/>
<dbReference type="GO" id="GO:0030003">
    <property type="term" value="P:intracellular monoatomic cation homeostasis"/>
    <property type="evidence" value="ECO:0007669"/>
    <property type="project" value="UniProtKB-ARBA"/>
</dbReference>
<keyword evidence="4 9" id="KW-0812">Transmembrane</keyword>
<dbReference type="Gene3D" id="1.20.1510.10">
    <property type="entry name" value="Cation efflux protein transmembrane domain"/>
    <property type="match status" value="1"/>
</dbReference>
<dbReference type="InterPro" id="IPR058533">
    <property type="entry name" value="Cation_efflux_TM"/>
</dbReference>
<comment type="subcellular location">
    <subcellularLocation>
        <location evidence="1">Membrane</location>
        <topology evidence="1">Multi-pass membrane protein</topology>
    </subcellularLocation>
</comment>
<dbReference type="InterPro" id="IPR002524">
    <property type="entry name" value="Cation_efflux"/>
</dbReference>
<evidence type="ECO:0000313" key="12">
    <source>
        <dbReference type="EMBL" id="KHN68917.1"/>
    </source>
</evidence>
<dbReference type="InterPro" id="IPR027469">
    <property type="entry name" value="Cation_efflux_TMD_sf"/>
</dbReference>
<dbReference type="RefSeq" id="XP_014562959.1">
    <property type="nucleotide sequence ID" value="XM_014707473.1"/>
</dbReference>
<protein>
    <submittedName>
        <fullName evidence="12">Putative inorganic ion transport protein</fullName>
    </submittedName>
</protein>
<feature type="domain" description="Cation efflux protein cytoplasmic" evidence="11">
    <location>
        <begin position="228"/>
        <end position="301"/>
    </location>
</feature>
<dbReference type="EMBL" id="JOKQ01000012">
    <property type="protein sequence ID" value="KHN68917.1"/>
    <property type="molecule type" value="Genomic_DNA"/>
</dbReference>
<evidence type="ECO:0000256" key="9">
    <source>
        <dbReference type="SAM" id="Phobius"/>
    </source>
</evidence>
<keyword evidence="6 9" id="KW-1133">Transmembrane helix</keyword>
<feature type="domain" description="Cation efflux protein transmembrane" evidence="10">
    <location>
        <begin position="28"/>
        <end position="221"/>
    </location>
</feature>
<feature type="transmembrane region" description="Helical" evidence="9">
    <location>
        <begin position="194"/>
        <end position="214"/>
    </location>
</feature>
<dbReference type="PANTHER" id="PTHR11562:SF17">
    <property type="entry name" value="RE54080P-RELATED"/>
    <property type="match status" value="1"/>
</dbReference>
<keyword evidence="3" id="KW-0813">Transport</keyword>
<dbReference type="VEuPathDB" id="MicrosporidiaDB:M896_121400"/>
<evidence type="ECO:0000313" key="13">
    <source>
        <dbReference type="Proteomes" id="UP000031056"/>
    </source>
</evidence>
<dbReference type="GO" id="GO:0005385">
    <property type="term" value="F:zinc ion transmembrane transporter activity"/>
    <property type="evidence" value="ECO:0007669"/>
    <property type="project" value="TreeGrafter"/>
</dbReference>
<keyword evidence="7" id="KW-0406">Ion transport</keyword>
<evidence type="ECO:0000256" key="1">
    <source>
        <dbReference type="ARBA" id="ARBA00004141"/>
    </source>
</evidence>
<feature type="transmembrane region" description="Helical" evidence="9">
    <location>
        <begin position="55"/>
        <end position="71"/>
    </location>
</feature>
<dbReference type="Proteomes" id="UP000031056">
    <property type="component" value="Unassembled WGS sequence"/>
</dbReference>
<dbReference type="FunCoup" id="A0A0B2UIP3">
    <property type="interactions" value="39"/>
</dbReference>
<sequence length="334" mass="37631">MHNKKHSIHCTHTTCSNDADIRKISKVLAIILVFMMLELWGHWKTNSLSLLADSLHLLVDILGFIVSLLSLKWAKWPSDRRMTFGYHRIEIIGALVSIGLIWAAVGYLMIESFHKYIHPEEIDGGMFFGIAVVGFFVNCACVYVLHYDEYQHRLKHKNLNIRATYVHVIGDLIQSVGVIIAGMVAYFYPEKAVVDVICTLFFSVIVLISTGFVCKDAVYILAEGAPMDLDTEALKTDVLEIENVYRVVELYAWSISMNKKAVSIRVLADDLLINDYESILSEIGRIVKEKYHVIIVTIQIDTPNTFYGEGGFTVDGMAIDMKSPMSEISNAIES</sequence>
<name>A0A0B2UIP3_9MICR</name>
<proteinExistence type="inferred from homology"/>
<keyword evidence="13" id="KW-1185">Reference proteome</keyword>
<dbReference type="SUPFAM" id="SSF161111">
    <property type="entry name" value="Cation efflux protein transmembrane domain-like"/>
    <property type="match status" value="1"/>
</dbReference>
<evidence type="ECO:0000256" key="8">
    <source>
        <dbReference type="ARBA" id="ARBA00023136"/>
    </source>
</evidence>
<dbReference type="NCBIfam" id="TIGR01297">
    <property type="entry name" value="CDF"/>
    <property type="match status" value="1"/>
</dbReference>
<evidence type="ECO:0000259" key="10">
    <source>
        <dbReference type="Pfam" id="PF01545"/>
    </source>
</evidence>
<dbReference type="GeneID" id="26262657"/>
<feature type="transmembrane region" description="Helical" evidence="9">
    <location>
        <begin position="27"/>
        <end position="43"/>
    </location>
</feature>
<comment type="caution">
    <text evidence="12">The sequence shown here is derived from an EMBL/GenBank/DDBJ whole genome shotgun (WGS) entry which is preliminary data.</text>
</comment>
<evidence type="ECO:0000256" key="7">
    <source>
        <dbReference type="ARBA" id="ARBA00023065"/>
    </source>
</evidence>
<dbReference type="STRING" id="1354746.A0A0B2UIP3"/>